<feature type="compositionally biased region" description="Gly residues" evidence="8">
    <location>
        <begin position="534"/>
        <end position="553"/>
    </location>
</feature>
<protein>
    <recommendedName>
        <fullName evidence="5">Cilia- and flagella-associated protein 251</fullName>
    </recommendedName>
</protein>
<evidence type="ECO:0000313" key="9">
    <source>
        <dbReference type="EMBL" id="KAA0149792.1"/>
    </source>
</evidence>
<evidence type="ECO:0000313" key="10">
    <source>
        <dbReference type="Proteomes" id="UP000324907"/>
    </source>
</evidence>
<feature type="region of interest" description="Disordered" evidence="8">
    <location>
        <begin position="534"/>
        <end position="644"/>
    </location>
</feature>
<proteinExistence type="predicted"/>
<evidence type="ECO:0000256" key="3">
    <source>
        <dbReference type="ARBA" id="ARBA00022737"/>
    </source>
</evidence>
<dbReference type="InterPro" id="IPR015943">
    <property type="entry name" value="WD40/YVTN_repeat-like_dom_sf"/>
</dbReference>
<evidence type="ECO:0000256" key="1">
    <source>
        <dbReference type="ARBA" id="ARBA00004138"/>
    </source>
</evidence>
<evidence type="ECO:0000256" key="5">
    <source>
        <dbReference type="ARBA" id="ARBA00040994"/>
    </source>
</evidence>
<dbReference type="Pfam" id="PF00400">
    <property type="entry name" value="WD40"/>
    <property type="match status" value="3"/>
</dbReference>
<feature type="compositionally biased region" description="Low complexity" evidence="8">
    <location>
        <begin position="629"/>
        <end position="644"/>
    </location>
</feature>
<keyword evidence="4" id="KW-0966">Cell projection</keyword>
<feature type="repeat" description="WD" evidence="6">
    <location>
        <begin position="434"/>
        <end position="475"/>
    </location>
</feature>
<organism evidence="9 10">
    <name type="scientific">Cafeteria roenbergensis</name>
    <name type="common">Marine flagellate</name>
    <dbReference type="NCBI Taxonomy" id="33653"/>
    <lineage>
        <taxon>Eukaryota</taxon>
        <taxon>Sar</taxon>
        <taxon>Stramenopiles</taxon>
        <taxon>Bigyra</taxon>
        <taxon>Opalozoa</taxon>
        <taxon>Bicosoecida</taxon>
        <taxon>Cafeteriaceae</taxon>
        <taxon>Cafeteria</taxon>
    </lineage>
</organism>
<dbReference type="SMART" id="SM00320">
    <property type="entry name" value="WD40"/>
    <property type="match status" value="9"/>
</dbReference>
<keyword evidence="7" id="KW-0175">Coiled coil</keyword>
<evidence type="ECO:0000256" key="7">
    <source>
        <dbReference type="SAM" id="Coils"/>
    </source>
</evidence>
<dbReference type="AlphaFoldDB" id="A0A5A8C9K9"/>
<dbReference type="SUPFAM" id="SSF50978">
    <property type="entry name" value="WD40 repeat-like"/>
    <property type="match status" value="1"/>
</dbReference>
<dbReference type="InterPro" id="IPR036322">
    <property type="entry name" value="WD40_repeat_dom_sf"/>
</dbReference>
<keyword evidence="3" id="KW-0677">Repeat</keyword>
<feature type="region of interest" description="Disordered" evidence="8">
    <location>
        <begin position="320"/>
        <end position="339"/>
    </location>
</feature>
<dbReference type="SUPFAM" id="SSF69322">
    <property type="entry name" value="Tricorn protease domain 2"/>
    <property type="match status" value="1"/>
</dbReference>
<dbReference type="Proteomes" id="UP000324907">
    <property type="component" value="Unassembled WGS sequence"/>
</dbReference>
<evidence type="ECO:0000256" key="2">
    <source>
        <dbReference type="ARBA" id="ARBA00022574"/>
    </source>
</evidence>
<dbReference type="InterPro" id="IPR001680">
    <property type="entry name" value="WD40_rpt"/>
</dbReference>
<sequence length="1158" mass="117602">MADPGEPAMSAEWVFGFNCTSPECVHSLATEEGRTHELMYSAAHHCVVYDFRTQRQSLLQGHTASITALDVSADKRWAATVDAAEASPGEGGEGGEGLLVVWDVAARAPVRSVAQPHAAGCVAVAFSADSSRVATLAAPFTDPETGATGVQEVAVWDWAAADGHDRPAAVARVPSGAGLMSRVAFHPLDRAQLVTTGPERVVFWGVDPAPPAAGPNEDAPPAPGTMSFFVPALGRASSTPAALTATAFLPWGTDAVTGTTDGRLLVWSTPAAALAEGRVLERTAAKLVQLVEESEGLPPAAPGAAPEAVGVSTVRVLAVSPPGGEDDEADKGFEPDAGSDTRASRAAVVVGFTDGAVRVFDGALRLLAWYEDLAAGPVTSVSFAAGEAFEQGGPTAGVDLPDFVVGTSRALVVGVQSSLAGELDAEARRGTLLVQGFDSGVFGAAAHPDQPLVVTGTREGTLSVWDVRSRELQVVRLLREEAEEAEEARVRAGGERRPPQDLFGEGAFAVTAAAWRPDGRTIAVAVGARAVAGGGAGGGAGGPSDGGGRGGSASGERGPTPAGAAGAGGGARPGTTASRKTGDGAGGSDGADGGSGGAPGYIRLVDADSLEDTQAPLGGRRGLRGGGLQTQASAQSAGASSLDGGPAGAITALRFSADGQWLASTDSAGVLCLWRHSRVSVRADEGRKEWQLGAGEADEVHEELRWVYVGRARPHTGDIVGIDWTTDPTEGHARLVTVGSDRRVAEIDVLSCSADAGVVVGRPRVRIEHTATPTACCWVHPSEAGIGGAAAQQQGASGGPGGSAAAEAAATAQSTELLLATASDEMKLRLFSGGTKTCRRTVAAPEFAGAIAFLGTLRSEGPAEAARRRAESGAAAGAADGAPGVMVFGAAERSAGVVMLPLDGNPNASAGVLAHPGQMAAVLSVVGDRVVTVGGDDGTLAVWRVSRGRLAELRQAGGSDMEPFLATLPGGGSGAFFQELCDFFAYAQMRSQGEESTQPRRTGDTLPLSELPSLVRALGVFPTEAEAEALCTEVRFGGFGESGKTREEVDLAEAVRLFVNHRPAMGVGKGALADALSIISKHTGPSAGREPGAVRWGRLRRALATSGEPMTEAELDECLLTLTGSRAPLGADAPVTAEDLAFRVLGFVDPEAPDEPGV</sequence>
<feature type="compositionally biased region" description="Gly residues" evidence="8">
    <location>
        <begin position="583"/>
        <end position="599"/>
    </location>
</feature>
<dbReference type="GO" id="GO:0031514">
    <property type="term" value="C:motile cilium"/>
    <property type="evidence" value="ECO:0007669"/>
    <property type="project" value="TreeGrafter"/>
</dbReference>
<comment type="caution">
    <text evidence="9">The sequence shown here is derived from an EMBL/GenBank/DDBJ whole genome shotgun (WGS) entry which is preliminary data.</text>
</comment>
<feature type="coiled-coil region" evidence="7">
    <location>
        <begin position="468"/>
        <end position="495"/>
    </location>
</feature>
<dbReference type="InterPro" id="IPR050630">
    <property type="entry name" value="WD_repeat_EMAP"/>
</dbReference>
<dbReference type="Gene3D" id="2.130.10.10">
    <property type="entry name" value="YVTN repeat-like/Quinoprotein amine dehydrogenase"/>
    <property type="match status" value="3"/>
</dbReference>
<evidence type="ECO:0000256" key="4">
    <source>
        <dbReference type="ARBA" id="ARBA00023273"/>
    </source>
</evidence>
<dbReference type="PANTHER" id="PTHR13720:SF13">
    <property type="entry name" value="CILIA- AND FLAGELLA-ASSOCIATED PROTEIN 251"/>
    <property type="match status" value="1"/>
</dbReference>
<feature type="compositionally biased region" description="Low complexity" evidence="8">
    <location>
        <begin position="554"/>
        <end position="564"/>
    </location>
</feature>
<evidence type="ECO:0000256" key="8">
    <source>
        <dbReference type="SAM" id="MobiDB-lite"/>
    </source>
</evidence>
<accession>A0A5A8C9K9</accession>
<gene>
    <name evidence="9" type="ORF">FNF28_07316</name>
</gene>
<dbReference type="PROSITE" id="PS50082">
    <property type="entry name" value="WD_REPEATS_2"/>
    <property type="match status" value="1"/>
</dbReference>
<dbReference type="PROSITE" id="PS50294">
    <property type="entry name" value="WD_REPEATS_REGION"/>
    <property type="match status" value="1"/>
</dbReference>
<dbReference type="PANTHER" id="PTHR13720">
    <property type="entry name" value="WD-40 REPEAT PROTEIN"/>
    <property type="match status" value="1"/>
</dbReference>
<keyword evidence="2 6" id="KW-0853">WD repeat</keyword>
<dbReference type="EMBL" id="VLTL01000240">
    <property type="protein sequence ID" value="KAA0149792.1"/>
    <property type="molecule type" value="Genomic_DNA"/>
</dbReference>
<reference evidence="9 10" key="1">
    <citation type="submission" date="2019-07" db="EMBL/GenBank/DDBJ databases">
        <title>Genomes of Cafeteria roenbergensis.</title>
        <authorList>
            <person name="Fischer M.G."/>
            <person name="Hackl T."/>
            <person name="Roman M."/>
        </authorList>
    </citation>
    <scope>NUCLEOTIDE SEQUENCE [LARGE SCALE GENOMIC DNA]</scope>
    <source>
        <strain evidence="9 10">RCC970-E3</strain>
    </source>
</reference>
<comment type="subcellular location">
    <subcellularLocation>
        <location evidence="1">Cell projection</location>
        <location evidence="1">Cilium</location>
    </subcellularLocation>
</comment>
<evidence type="ECO:0000256" key="6">
    <source>
        <dbReference type="PROSITE-ProRule" id="PRU00221"/>
    </source>
</evidence>
<name>A0A5A8C9K9_CAFRO</name>